<accession>B6SSA1</accession>
<reference evidence="1" key="1">
    <citation type="journal article" date="2009" name="Plant Mol. Biol.">
        <title>Insights into corn genes derived from large-scale cDNA sequencing.</title>
        <authorList>
            <person name="Alexandrov N.N."/>
            <person name="Brover V.V."/>
            <person name="Freidin S."/>
            <person name="Troukhan M.E."/>
            <person name="Tatarinova T.V."/>
            <person name="Zhang H."/>
            <person name="Swaller T.J."/>
            <person name="Lu Y.P."/>
            <person name="Bouck J."/>
            <person name="Flavell R.B."/>
            <person name="Feldmann K.A."/>
        </authorList>
    </citation>
    <scope>NUCLEOTIDE SEQUENCE</scope>
</reference>
<dbReference type="AlphaFoldDB" id="B6SSA1"/>
<name>B6SSA1_MAIZE</name>
<sequence length="36" mass="4048">MALPTSVVYAYLEVRDQDAKESVYHIHIIHACAMAT</sequence>
<organism evidence="1">
    <name type="scientific">Zea mays</name>
    <name type="common">Maize</name>
    <dbReference type="NCBI Taxonomy" id="4577"/>
    <lineage>
        <taxon>Eukaryota</taxon>
        <taxon>Viridiplantae</taxon>
        <taxon>Streptophyta</taxon>
        <taxon>Embryophyta</taxon>
        <taxon>Tracheophyta</taxon>
        <taxon>Spermatophyta</taxon>
        <taxon>Magnoliopsida</taxon>
        <taxon>Liliopsida</taxon>
        <taxon>Poales</taxon>
        <taxon>Poaceae</taxon>
        <taxon>PACMAD clade</taxon>
        <taxon>Panicoideae</taxon>
        <taxon>Andropogonodae</taxon>
        <taxon>Andropogoneae</taxon>
        <taxon>Tripsacinae</taxon>
        <taxon>Zea</taxon>
    </lineage>
</organism>
<protein>
    <submittedName>
        <fullName evidence="1">Uncharacterized protein</fullName>
    </submittedName>
</protein>
<dbReference type="EMBL" id="EU955616">
    <property type="protein sequence ID" value="ACG27734.1"/>
    <property type="molecule type" value="mRNA"/>
</dbReference>
<evidence type="ECO:0000313" key="1">
    <source>
        <dbReference type="EMBL" id="ACG27734.1"/>
    </source>
</evidence>
<proteinExistence type="evidence at transcript level"/>